<dbReference type="PRINTS" id="PR00722">
    <property type="entry name" value="CHYMOTRYPSIN"/>
</dbReference>
<evidence type="ECO:0000313" key="9">
    <source>
        <dbReference type="RefSeq" id="XP_057404011.1"/>
    </source>
</evidence>
<evidence type="ECO:0000256" key="5">
    <source>
        <dbReference type="RuleBase" id="RU363034"/>
    </source>
</evidence>
<evidence type="ECO:0000256" key="2">
    <source>
        <dbReference type="ARBA" id="ARBA00022801"/>
    </source>
</evidence>
<protein>
    <submittedName>
        <fullName evidence="9">Serine protease 55 isoform X1</fullName>
    </submittedName>
</protein>
<dbReference type="InterPro" id="IPR001314">
    <property type="entry name" value="Peptidase_S1A"/>
</dbReference>
<keyword evidence="1 5" id="KW-0645">Protease</keyword>
<dbReference type="InterPro" id="IPR033116">
    <property type="entry name" value="TRYPSIN_SER"/>
</dbReference>
<dbReference type="GeneID" id="103006172"/>
<evidence type="ECO:0000256" key="3">
    <source>
        <dbReference type="ARBA" id="ARBA00022825"/>
    </source>
</evidence>
<dbReference type="InterPro" id="IPR043504">
    <property type="entry name" value="Peptidase_S1_PA_chymotrypsin"/>
</dbReference>
<dbReference type="RefSeq" id="XP_057404011.1">
    <property type="nucleotide sequence ID" value="XM_057548028.1"/>
</dbReference>
<feature type="domain" description="Peptidase S1" evidence="7">
    <location>
        <begin position="80"/>
        <end position="311"/>
    </location>
</feature>
<evidence type="ECO:0000256" key="1">
    <source>
        <dbReference type="ARBA" id="ARBA00022670"/>
    </source>
</evidence>
<proteinExistence type="predicted"/>
<evidence type="ECO:0000256" key="6">
    <source>
        <dbReference type="SAM" id="MobiDB-lite"/>
    </source>
</evidence>
<evidence type="ECO:0000256" key="4">
    <source>
        <dbReference type="ARBA" id="ARBA00023157"/>
    </source>
</evidence>
<evidence type="ECO:0000259" key="7">
    <source>
        <dbReference type="PROSITE" id="PS50240"/>
    </source>
</evidence>
<dbReference type="InterPro" id="IPR009003">
    <property type="entry name" value="Peptidase_S1_PA"/>
</dbReference>
<dbReference type="Proteomes" id="UP001652580">
    <property type="component" value="Chromosome 6"/>
</dbReference>
<reference evidence="9" key="1">
    <citation type="submission" date="2025-08" db="UniProtKB">
        <authorList>
            <consortium name="RefSeq"/>
        </authorList>
    </citation>
    <scope>IDENTIFICATION</scope>
</reference>
<dbReference type="CDD" id="cd00190">
    <property type="entry name" value="Tryp_SPc"/>
    <property type="match status" value="1"/>
</dbReference>
<dbReference type="PROSITE" id="PS00135">
    <property type="entry name" value="TRYPSIN_SER"/>
    <property type="match status" value="1"/>
</dbReference>
<keyword evidence="4" id="KW-1015">Disulfide bond</keyword>
<name>A0ABM3TPJ2_BALAC</name>
<keyword evidence="8" id="KW-1185">Reference proteome</keyword>
<dbReference type="SUPFAM" id="SSF50494">
    <property type="entry name" value="Trypsin-like serine proteases"/>
    <property type="match status" value="1"/>
</dbReference>
<evidence type="ECO:0000313" key="8">
    <source>
        <dbReference type="Proteomes" id="UP001652580"/>
    </source>
</evidence>
<feature type="region of interest" description="Disordered" evidence="6">
    <location>
        <begin position="313"/>
        <end position="337"/>
    </location>
</feature>
<accession>A0ABM3TPJ2</accession>
<keyword evidence="3 5" id="KW-0720">Serine protease</keyword>
<dbReference type="PROSITE" id="PS00134">
    <property type="entry name" value="TRYPSIN_HIS"/>
    <property type="match status" value="1"/>
</dbReference>
<organism evidence="8 9">
    <name type="scientific">Balaenoptera acutorostrata</name>
    <name type="common">Common minke whale</name>
    <name type="synonym">Balaena rostrata</name>
    <dbReference type="NCBI Taxonomy" id="9767"/>
    <lineage>
        <taxon>Eukaryota</taxon>
        <taxon>Metazoa</taxon>
        <taxon>Chordata</taxon>
        <taxon>Craniata</taxon>
        <taxon>Vertebrata</taxon>
        <taxon>Euteleostomi</taxon>
        <taxon>Mammalia</taxon>
        <taxon>Eutheria</taxon>
        <taxon>Laurasiatheria</taxon>
        <taxon>Artiodactyla</taxon>
        <taxon>Whippomorpha</taxon>
        <taxon>Cetacea</taxon>
        <taxon>Mysticeti</taxon>
        <taxon>Balaenopteridae</taxon>
        <taxon>Balaenoptera</taxon>
    </lineage>
</organism>
<dbReference type="PANTHER" id="PTHR24252:SF17">
    <property type="entry name" value="SUPPRESSOR OF TUMORIGENICITY 14 PROTEIN HOMOLOG-RELATED"/>
    <property type="match status" value="1"/>
</dbReference>
<dbReference type="PROSITE" id="PS50240">
    <property type="entry name" value="TRYPSIN_DOM"/>
    <property type="match status" value="1"/>
</dbReference>
<dbReference type="SMART" id="SM00020">
    <property type="entry name" value="Tryp_SPc"/>
    <property type="match status" value="1"/>
</dbReference>
<dbReference type="GO" id="GO:0008233">
    <property type="term" value="F:peptidase activity"/>
    <property type="evidence" value="ECO:0007669"/>
    <property type="project" value="UniProtKB-KW"/>
</dbReference>
<dbReference type="GO" id="GO:0006508">
    <property type="term" value="P:proteolysis"/>
    <property type="evidence" value="ECO:0007669"/>
    <property type="project" value="UniProtKB-KW"/>
</dbReference>
<dbReference type="InterPro" id="IPR001254">
    <property type="entry name" value="Trypsin_dom"/>
</dbReference>
<dbReference type="InterPro" id="IPR018114">
    <property type="entry name" value="TRYPSIN_HIS"/>
</dbReference>
<dbReference type="Pfam" id="PF00089">
    <property type="entry name" value="Trypsin"/>
    <property type="match status" value="1"/>
</dbReference>
<sequence>MISEASDFSELFILWPHFTKSRKKEEGGETQSPTVKMRKQSWRNHVLAQDRSAYERQMGIFRPECGERPVFERGAQFSRIIGGVEAEVGEFPWQVSIQARNEHFCGGAVINEWWVVSAAHCFHSEISPTELRVVLGTNSLSSPSLEIKGVTSIILHKDFQKLNMDNDISLLLLDTPITFNELKEPICMPTEPGLARWHKCWVAGWGQTQTGLKQPMETELLKVPMTIMDWEKCLKEFPRLTKNMLCAGYENETYDACQGDSGGPLVCTTESGKKWYQVGIISWGKSCGQKNIPGIYTLLENYHSWIEKTALSQSTTSTETPPHQIPLPSAKMDQPPSRTALKFPTTATFPYCLLISEHTQKVLKLGTSLVAQWLRIHLPMQGTQVRSHMPWSN</sequence>
<gene>
    <name evidence="9" type="primary">PRSS55</name>
</gene>
<dbReference type="PANTHER" id="PTHR24252">
    <property type="entry name" value="ACROSIN-RELATED"/>
    <property type="match status" value="1"/>
</dbReference>
<dbReference type="Gene3D" id="2.40.10.10">
    <property type="entry name" value="Trypsin-like serine proteases"/>
    <property type="match status" value="3"/>
</dbReference>
<keyword evidence="2 5" id="KW-0378">Hydrolase</keyword>